<dbReference type="EMBL" id="MLYV02000463">
    <property type="protein sequence ID" value="PSR94085.1"/>
    <property type="molecule type" value="Genomic_DNA"/>
</dbReference>
<feature type="compositionally biased region" description="Low complexity" evidence="3">
    <location>
        <begin position="1"/>
        <end position="21"/>
    </location>
</feature>
<accession>A0A2R6PNA3</accession>
<feature type="region of interest" description="Disordered" evidence="3">
    <location>
        <begin position="690"/>
        <end position="744"/>
    </location>
</feature>
<keyword evidence="5" id="KW-1185">Reference proteome</keyword>
<dbReference type="GO" id="GO:0019888">
    <property type="term" value="F:protein phosphatase regulator activity"/>
    <property type="evidence" value="ECO:0007669"/>
    <property type="project" value="TreeGrafter"/>
</dbReference>
<dbReference type="InterPro" id="IPR016024">
    <property type="entry name" value="ARM-type_fold"/>
</dbReference>
<feature type="region of interest" description="Disordered" evidence="3">
    <location>
        <begin position="191"/>
        <end position="233"/>
    </location>
</feature>
<dbReference type="PANTHER" id="PTHR10648">
    <property type="entry name" value="SERINE/THREONINE-PROTEIN PHOSPHATASE PP2A 65 KDA REGULATORY SUBUNIT"/>
    <property type="match status" value="1"/>
</dbReference>
<feature type="compositionally biased region" description="Polar residues" evidence="3">
    <location>
        <begin position="220"/>
        <end position="233"/>
    </location>
</feature>
<feature type="compositionally biased region" description="Low complexity" evidence="3">
    <location>
        <begin position="690"/>
        <end position="710"/>
    </location>
</feature>
<feature type="repeat" description="HEAT" evidence="2">
    <location>
        <begin position="1022"/>
        <end position="1060"/>
    </location>
</feature>
<evidence type="ECO:0000256" key="1">
    <source>
        <dbReference type="ARBA" id="ARBA00022737"/>
    </source>
</evidence>
<evidence type="ECO:0000313" key="4">
    <source>
        <dbReference type="EMBL" id="PSR94085.1"/>
    </source>
</evidence>
<comment type="caution">
    <text evidence="4">The sequence shown here is derived from an EMBL/GenBank/DDBJ whole genome shotgun (WGS) entry which is preliminary data.</text>
</comment>
<dbReference type="Gene3D" id="1.25.10.10">
    <property type="entry name" value="Leucine-rich Repeat Variant"/>
    <property type="match status" value="1"/>
</dbReference>
<evidence type="ECO:0008006" key="6">
    <source>
        <dbReference type="Google" id="ProtNLM"/>
    </source>
</evidence>
<feature type="region of interest" description="Disordered" evidence="3">
    <location>
        <begin position="606"/>
        <end position="647"/>
    </location>
</feature>
<dbReference type="PANTHER" id="PTHR10648:SF1">
    <property type="entry name" value="SERINE_THREONINE-PROTEIN PHOSPHATASE 4 REGULATORY SUBUNIT 1"/>
    <property type="match status" value="1"/>
</dbReference>
<dbReference type="SUPFAM" id="SSF48371">
    <property type="entry name" value="ARM repeat"/>
    <property type="match status" value="1"/>
</dbReference>
<dbReference type="OrthoDB" id="340346at2759"/>
<evidence type="ECO:0000256" key="2">
    <source>
        <dbReference type="PROSITE-ProRule" id="PRU00103"/>
    </source>
</evidence>
<feature type="region of interest" description="Disordered" evidence="3">
    <location>
        <begin position="560"/>
        <end position="592"/>
    </location>
</feature>
<proteinExistence type="predicted"/>
<gene>
    <name evidence="4" type="ORF">PHLCEN_2v4513</name>
</gene>
<evidence type="ECO:0000313" key="5">
    <source>
        <dbReference type="Proteomes" id="UP000186601"/>
    </source>
</evidence>
<dbReference type="InterPro" id="IPR011989">
    <property type="entry name" value="ARM-like"/>
</dbReference>
<keyword evidence="1" id="KW-0677">Repeat</keyword>
<feature type="compositionally biased region" description="Polar residues" evidence="3">
    <location>
        <begin position="203"/>
        <end position="213"/>
    </location>
</feature>
<dbReference type="GO" id="GO:0005737">
    <property type="term" value="C:cytoplasm"/>
    <property type="evidence" value="ECO:0007669"/>
    <property type="project" value="TreeGrafter"/>
</dbReference>
<dbReference type="InterPro" id="IPR051023">
    <property type="entry name" value="PP2A_Regulatory_Subunit_A"/>
</dbReference>
<feature type="compositionally biased region" description="Low complexity" evidence="3">
    <location>
        <begin position="611"/>
        <end position="647"/>
    </location>
</feature>
<protein>
    <recommendedName>
        <fullName evidence="6">ARM repeat-containing protein</fullName>
    </recommendedName>
</protein>
<feature type="compositionally biased region" description="Low complexity" evidence="3">
    <location>
        <begin position="35"/>
        <end position="47"/>
    </location>
</feature>
<organism evidence="4 5">
    <name type="scientific">Hermanssonia centrifuga</name>
    <dbReference type="NCBI Taxonomy" id="98765"/>
    <lineage>
        <taxon>Eukaryota</taxon>
        <taxon>Fungi</taxon>
        <taxon>Dikarya</taxon>
        <taxon>Basidiomycota</taxon>
        <taxon>Agaricomycotina</taxon>
        <taxon>Agaricomycetes</taxon>
        <taxon>Polyporales</taxon>
        <taxon>Meruliaceae</taxon>
        <taxon>Hermanssonia</taxon>
    </lineage>
</organism>
<evidence type="ECO:0000256" key="3">
    <source>
        <dbReference type="SAM" id="MobiDB-lite"/>
    </source>
</evidence>
<feature type="region of interest" description="Disordered" evidence="3">
    <location>
        <begin position="148"/>
        <end position="170"/>
    </location>
</feature>
<feature type="repeat" description="HEAT" evidence="2">
    <location>
        <begin position="899"/>
        <end position="933"/>
    </location>
</feature>
<sequence length="1249" mass="134558">MYTEQSASSTASTTTSSTPAHSPDPDTTPPPSPPLASSSALPSATPPRSNISLPYSSPPEARQYIPHAVGLGVLSPRPNIGSFSPLHQEYIAQSQARLSPPLQRHNPFSSPLHQASANVFSSPHANPVNPFDNPEFLPPASPSLALAEAEAANATQSPPDPSSLIGQLPSSPSAKAAGLCIAIPPQHHLNNPFMSHDGISPPASVTSPGTSRQGEPLQSPPQSSASDSGQDIASSQMTTDLNLDFAEFDSDGLSTLEKIYLFSRSRAGFQRVFIAHALPGFLRSTFRSSDSSPHSSDAGHPEAGPSQDHVEADEITPAEAVEYVLPLLNGLAMDEDEAVKEALATELVPIIWWFITHCKLVEDDPSALPTTPSSQPELLHNDGEDGQVRMSVQSFTPILGTLLLSQNGMVGGPARYAVVELLNRVRRADGRTSTRDEREKHQSNVQLDSLGRALNLEEDRGGTELFETQLHHGIQSAEEDEDQYSPLGLFGCDERRMFEREMVQQVVIGMGRLDLSDEGAEYTTGEPAMDPTETPVMPTPQAAVRNAPVEVQSVQVTQSDSYFPMVPRSTATQEPSIARPRPSFETADGVNGPALSISPLPILSPSPSPSLSPASILSTPSLSPASILSSTSSSTSASNPSSASPTLLPSNYSIPLNALPMLSPPLEGPDQVNEIAEDWAHVSPRNLGPPLLSPQLLSPRISSPRPSLSSVGPISPRAQSPRLLGSSPLRVPSPASASSLASELPRSPISDIALPVTEIATAPLYTASEGSLSEGSNGTEADMLDESQMNEEASVGRLSSMSLMAAVTASGAIDEETKASFVSEVERVGRDPVYWVRREACFAVGALAKVVPQEVVISSLLPLLELLSHDLTWHVRHSALFALPAILSRLPPLHRRSLALDVVLSLARDESATVRSAVLEALAEVIYTFNTDEDGPPGELLRLFLGIREDDDPRKLDHTARKSPTASSTSPMSWADFVASMASGANNASERDIYDDPSRPLVCAFNYPAVALTLGRDRWPELRDLYLSLSQNSSFKVRRTLAASLGEMAKIIGPEHSRQDLLGVWWESVRSGDADVRLKAIECVDVFMGALPSTERAEVVRGLEGDVWQSLKGWREREAVMKALEAFMNMDDIETQILRRLLRKGLIDPVATVRETAVSTFSVIIRSWSSQPSLLEDMLNDLRGLCRSTSYRQRMTFIACYQDVLLSTSHNTAILSEPMLRIFVTLAQDPIVDVRIRMARFLGIFQGTH</sequence>
<feature type="region of interest" description="Disordered" evidence="3">
    <location>
        <begin position="286"/>
        <end position="310"/>
    </location>
</feature>
<feature type="region of interest" description="Disordered" evidence="3">
    <location>
        <begin position="1"/>
        <end position="61"/>
    </location>
</feature>
<reference evidence="4 5" key="1">
    <citation type="submission" date="2018-02" db="EMBL/GenBank/DDBJ databases">
        <title>Genome sequence of the basidiomycete white-rot fungus Phlebia centrifuga.</title>
        <authorList>
            <person name="Granchi Z."/>
            <person name="Peng M."/>
            <person name="de Vries R.P."/>
            <person name="Hilden K."/>
            <person name="Makela M.R."/>
            <person name="Grigoriev I."/>
            <person name="Riley R."/>
        </authorList>
    </citation>
    <scope>NUCLEOTIDE SEQUENCE [LARGE SCALE GENOMIC DNA]</scope>
    <source>
        <strain evidence="4 5">FBCC195</strain>
    </source>
</reference>
<name>A0A2R6PNA3_9APHY</name>
<dbReference type="PROSITE" id="PS50077">
    <property type="entry name" value="HEAT_REPEAT"/>
    <property type="match status" value="2"/>
</dbReference>
<dbReference type="InterPro" id="IPR021133">
    <property type="entry name" value="HEAT_type_2"/>
</dbReference>
<dbReference type="AlphaFoldDB" id="A0A2R6PNA3"/>
<dbReference type="Proteomes" id="UP000186601">
    <property type="component" value="Unassembled WGS sequence"/>
</dbReference>
<feature type="compositionally biased region" description="Low complexity" evidence="3">
    <location>
        <begin position="726"/>
        <end position="744"/>
    </location>
</feature>
<dbReference type="STRING" id="98765.A0A2R6PNA3"/>
<feature type="compositionally biased region" description="Low complexity" evidence="3">
    <location>
        <begin position="286"/>
        <end position="296"/>
    </location>
</feature>